<dbReference type="AlphaFoldDB" id="F9NTZ9"/>
<evidence type="ECO:0000256" key="1">
    <source>
        <dbReference type="SAM" id="MobiDB-lite"/>
    </source>
</evidence>
<feature type="region of interest" description="Disordered" evidence="1">
    <location>
        <begin position="68"/>
        <end position="92"/>
    </location>
</feature>
<comment type="caution">
    <text evidence="2">The sequence shown here is derived from an EMBL/GenBank/DDBJ whole genome shotgun (WGS) entry which is preliminary data.</text>
</comment>
<reference evidence="2 3" key="1">
    <citation type="submission" date="2011-07" db="EMBL/GenBank/DDBJ databases">
        <title>Genome Sequence of Propionibacterium acnes SK182B-JCVI.</title>
        <authorList>
            <person name="Durkin A.S."/>
            <person name="Madupu R."/>
            <person name="Hostetler J."/>
            <person name="Radune D."/>
            <person name="Torralba M."/>
            <person name="Methe B."/>
            <person name="Sutton G."/>
            <person name="Strausberg R.L."/>
            <person name="Nelson K.E."/>
        </authorList>
    </citation>
    <scope>NUCLEOTIDE SEQUENCE [LARGE SCALE GENOMIC DNA]</scope>
    <source>
        <strain evidence="2 3">SK182B-JCVI</strain>
    </source>
</reference>
<sequence length="92" mass="8712">MLDGDVGVAVAPARGVVGGVDVADAFSDGDDAVGGGKEGGAVGAPSSALGWSLVTPVMGSTRILNGEAATRVPWGSGNTTRPDAGTGGGTKT</sequence>
<evidence type="ECO:0000313" key="3">
    <source>
        <dbReference type="Proteomes" id="UP000007832"/>
    </source>
</evidence>
<proteinExistence type="predicted"/>
<organism evidence="2 3">
    <name type="scientific">[Propionibacterium] namnetense SK182B-JCVI</name>
    <dbReference type="NCBI Taxonomy" id="1051006"/>
    <lineage>
        <taxon>Bacteria</taxon>
        <taxon>Bacillati</taxon>
        <taxon>Actinomycetota</taxon>
        <taxon>Actinomycetes</taxon>
        <taxon>Propionibacteriales</taxon>
        <taxon>Propionibacteriaceae</taxon>
        <taxon>Cutibacterium</taxon>
    </lineage>
</organism>
<dbReference type="Proteomes" id="UP000007832">
    <property type="component" value="Unassembled WGS sequence"/>
</dbReference>
<evidence type="ECO:0000313" key="2">
    <source>
        <dbReference type="EMBL" id="EGR97497.1"/>
    </source>
</evidence>
<protein>
    <submittedName>
        <fullName evidence="2">Uncharacterized protein</fullName>
    </submittedName>
</protein>
<accession>F9NTZ9</accession>
<dbReference type="EMBL" id="AFUN01000007">
    <property type="protein sequence ID" value="EGR97497.1"/>
    <property type="molecule type" value="Genomic_DNA"/>
</dbReference>
<dbReference type="PATRIC" id="fig|1051006.4.peg.643"/>
<name>F9NTZ9_9ACTN</name>
<gene>
    <name evidence="2" type="ORF">HMPREF1162_0526</name>
</gene>